<dbReference type="PANTHER" id="PTHR23124">
    <property type="entry name" value="C-TYPE LECTIN DOMAIN-CONTAINING PROTEIN-RELATED-RELATED"/>
    <property type="match status" value="1"/>
</dbReference>
<gene>
    <name evidence="3 5" type="primary">clec-96</name>
    <name evidence="3" type="ORF">CELE_ZK39.5</name>
    <name evidence="5" type="ORF">ZK39.5</name>
</gene>
<reference evidence="3 4" key="1">
    <citation type="journal article" date="1998" name="Science">
        <title>Genome sequence of the nematode C. elegans: a platform for investigating biology.</title>
        <authorList>
            <consortium name="The C. elegans sequencing consortium"/>
            <person name="Sulson J.E."/>
            <person name="Waterston R."/>
        </authorList>
    </citation>
    <scope>NUCLEOTIDE SEQUENCE [LARGE SCALE GENOMIC DNA]</scope>
    <source>
        <strain evidence="3 4">Bristol N2</strain>
    </source>
</reference>
<feature type="chain" id="PRO_5013039795" evidence="1">
    <location>
        <begin position="16"/>
        <end position="189"/>
    </location>
</feature>
<sequence>MLLLLAVSLLGTVTCQTCETGWSVQGLRASGFWCVKVFLGTYTQPQAQAQCEAVGATLSGIQSANDAQVFQSLGLAALGGQSGSFWIGARRRAACQTQRITADCTAQNSFEWTDDTVTGTDGFVWNDKQPDNSDLNSGCAVLLASGPPVQWGNGMWAGAKLDDHVCDFVDKTPANPRRIRGYICGKRSN</sequence>
<dbReference type="AlphaFoldDB" id="Q9XUI5"/>
<dbReference type="UCSC" id="ZK39.5">
    <property type="organism name" value="c. elegans"/>
</dbReference>
<dbReference type="WormBase" id="ZK39.5">
    <property type="protein sequence ID" value="CE19316"/>
    <property type="gene ID" value="WBGene00013930"/>
    <property type="gene designation" value="clec-96"/>
</dbReference>
<dbReference type="AGR" id="WB:WBGene00013930"/>
<keyword evidence="4" id="KW-1185">Reference proteome</keyword>
<dbReference type="PeptideAtlas" id="Q9XUI5"/>
<dbReference type="CTD" id="191213"/>
<keyword evidence="1" id="KW-0732">Signal</keyword>
<organism evidence="3 4">
    <name type="scientific">Caenorhabditis elegans</name>
    <dbReference type="NCBI Taxonomy" id="6239"/>
    <lineage>
        <taxon>Eukaryota</taxon>
        <taxon>Metazoa</taxon>
        <taxon>Ecdysozoa</taxon>
        <taxon>Nematoda</taxon>
        <taxon>Chromadorea</taxon>
        <taxon>Rhabditida</taxon>
        <taxon>Rhabditina</taxon>
        <taxon>Rhabditomorpha</taxon>
        <taxon>Rhabditoidea</taxon>
        <taxon>Rhabditidae</taxon>
        <taxon>Peloderinae</taxon>
        <taxon>Caenorhabditis</taxon>
    </lineage>
</organism>
<dbReference type="SMR" id="Q9XUI5"/>
<dbReference type="GeneID" id="191213"/>
<name>Q9XUI5_CAEEL</name>
<accession>Q9XUI5</accession>
<dbReference type="Pfam" id="PF00059">
    <property type="entry name" value="Lectin_C"/>
    <property type="match status" value="1"/>
</dbReference>
<dbReference type="RefSeq" id="NP_492869.1">
    <property type="nucleotide sequence ID" value="NM_060468.3"/>
</dbReference>
<dbReference type="PANTHER" id="PTHR23124:SF44">
    <property type="entry name" value="C-TYPE LECTIN DOMAIN-CONTAINING PROTEIN"/>
    <property type="match status" value="1"/>
</dbReference>
<dbReference type="InterPro" id="IPR016186">
    <property type="entry name" value="C-type_lectin-like/link_sf"/>
</dbReference>
<dbReference type="PhylomeDB" id="Q9XUI5"/>
<dbReference type="CDD" id="cd00037">
    <property type="entry name" value="CLECT"/>
    <property type="match status" value="1"/>
</dbReference>
<dbReference type="PIR" id="T27837">
    <property type="entry name" value="T27837"/>
</dbReference>
<dbReference type="InterPro" id="IPR001304">
    <property type="entry name" value="C-type_lectin-like"/>
</dbReference>
<dbReference type="HOGENOM" id="CLU_058687_1_0_1"/>
<proteinExistence type="predicted"/>
<feature type="signal peptide" evidence="1">
    <location>
        <begin position="1"/>
        <end position="15"/>
    </location>
</feature>
<dbReference type="Gene3D" id="3.10.100.10">
    <property type="entry name" value="Mannose-Binding Protein A, subunit A"/>
    <property type="match status" value="1"/>
</dbReference>
<evidence type="ECO:0000313" key="5">
    <source>
        <dbReference type="WormBase" id="ZK39.5"/>
    </source>
</evidence>
<dbReference type="Proteomes" id="UP000001940">
    <property type="component" value="Chromosome I"/>
</dbReference>
<dbReference type="OrthoDB" id="5834815at2759"/>
<dbReference type="InParanoid" id="Q9XUI5"/>
<evidence type="ECO:0000313" key="3">
    <source>
        <dbReference type="EMBL" id="CAB05015.1"/>
    </source>
</evidence>
<dbReference type="eggNOG" id="KOG4297">
    <property type="taxonomic scope" value="Eukaryota"/>
</dbReference>
<dbReference type="SMART" id="SM00034">
    <property type="entry name" value="CLECT"/>
    <property type="match status" value="1"/>
</dbReference>
<protein>
    <submittedName>
        <fullName evidence="3">C-type lectin domain-containing protein</fullName>
    </submittedName>
</protein>
<dbReference type="PROSITE" id="PS50041">
    <property type="entry name" value="C_TYPE_LECTIN_2"/>
    <property type="match status" value="1"/>
</dbReference>
<feature type="domain" description="C-type lectin" evidence="2">
    <location>
        <begin position="30"/>
        <end position="153"/>
    </location>
</feature>
<evidence type="ECO:0000259" key="2">
    <source>
        <dbReference type="PROSITE" id="PS50041"/>
    </source>
</evidence>
<dbReference type="STRING" id="6239.ZK39.5.1"/>
<evidence type="ECO:0000313" key="4">
    <source>
        <dbReference type="Proteomes" id="UP000001940"/>
    </source>
</evidence>
<dbReference type="InterPro" id="IPR016187">
    <property type="entry name" value="CTDL_fold"/>
</dbReference>
<evidence type="ECO:0000256" key="1">
    <source>
        <dbReference type="SAM" id="SignalP"/>
    </source>
</evidence>
<dbReference type="EMBL" id="BX284601">
    <property type="protein sequence ID" value="CAB05015.1"/>
    <property type="molecule type" value="Genomic_DNA"/>
</dbReference>
<dbReference type="SUPFAM" id="SSF56436">
    <property type="entry name" value="C-type lectin-like"/>
    <property type="match status" value="1"/>
</dbReference>
<dbReference type="PaxDb" id="6239-ZK39.5"/>
<dbReference type="KEGG" id="cel:CELE_ZK39.5"/>
<dbReference type="Bgee" id="WBGene00013930">
    <property type="expression patterns" value="Expressed in adult organism and 1 other cell type or tissue"/>
</dbReference>